<feature type="region of interest" description="Disordered" evidence="1">
    <location>
        <begin position="687"/>
        <end position="740"/>
    </location>
</feature>
<dbReference type="AlphaFoldDB" id="A0A0D2IDN4"/>
<feature type="region of interest" description="Disordered" evidence="1">
    <location>
        <begin position="191"/>
        <end position="249"/>
    </location>
</feature>
<feature type="compositionally biased region" description="Basic and acidic residues" evidence="1">
    <location>
        <begin position="119"/>
        <end position="142"/>
    </location>
</feature>
<proteinExistence type="predicted"/>
<accession>A0A0D2IDN4</accession>
<dbReference type="VEuPathDB" id="FungiDB:Z519_04857"/>
<dbReference type="RefSeq" id="XP_016621548.1">
    <property type="nucleotide sequence ID" value="XM_016762601.1"/>
</dbReference>
<organism evidence="2 3">
    <name type="scientific">Cladophialophora bantiana (strain ATCC 10958 / CBS 173.52 / CDC B-1940 / NIH 8579)</name>
    <name type="common">Xylohypha bantiana</name>
    <dbReference type="NCBI Taxonomy" id="1442370"/>
    <lineage>
        <taxon>Eukaryota</taxon>
        <taxon>Fungi</taxon>
        <taxon>Dikarya</taxon>
        <taxon>Ascomycota</taxon>
        <taxon>Pezizomycotina</taxon>
        <taxon>Eurotiomycetes</taxon>
        <taxon>Chaetothyriomycetidae</taxon>
        <taxon>Chaetothyriales</taxon>
        <taxon>Herpotrichiellaceae</taxon>
        <taxon>Cladophialophora</taxon>
    </lineage>
</organism>
<feature type="compositionally biased region" description="Polar residues" evidence="1">
    <location>
        <begin position="192"/>
        <end position="202"/>
    </location>
</feature>
<dbReference type="Proteomes" id="UP000053789">
    <property type="component" value="Unassembled WGS sequence"/>
</dbReference>
<dbReference type="GeneID" id="27697785"/>
<feature type="compositionally biased region" description="Basic and acidic residues" evidence="1">
    <location>
        <begin position="831"/>
        <end position="840"/>
    </location>
</feature>
<feature type="compositionally biased region" description="Polar residues" evidence="1">
    <location>
        <begin position="687"/>
        <end position="711"/>
    </location>
</feature>
<dbReference type="HOGENOM" id="CLU_334937_0_0_1"/>
<feature type="compositionally biased region" description="Polar residues" evidence="1">
    <location>
        <begin position="227"/>
        <end position="236"/>
    </location>
</feature>
<feature type="region of interest" description="Disordered" evidence="1">
    <location>
        <begin position="607"/>
        <end position="657"/>
    </location>
</feature>
<evidence type="ECO:0000313" key="2">
    <source>
        <dbReference type="EMBL" id="KIW94879.1"/>
    </source>
</evidence>
<feature type="region of interest" description="Disordered" evidence="1">
    <location>
        <begin position="118"/>
        <end position="157"/>
    </location>
</feature>
<feature type="compositionally biased region" description="Polar residues" evidence="1">
    <location>
        <begin position="53"/>
        <end position="64"/>
    </location>
</feature>
<feature type="compositionally biased region" description="Polar residues" evidence="1">
    <location>
        <begin position="607"/>
        <end position="620"/>
    </location>
</feature>
<dbReference type="OrthoDB" id="5426563at2759"/>
<protein>
    <submittedName>
        <fullName evidence="2">Uncharacterized protein</fullName>
    </submittedName>
</protein>
<sequence>MGNDDSLEHARKALLDKTDWVAITTARPVRFNQVVRDEIKGFGRRRKIPHLKQGTSMPQRNSGQGELRSTRPAQRVPSLRTEEISLRIGSNVHQTQTTSSFVGCKEPIQSVAGAINEPAHPDKVQDRNQTHHTSREVSERRSSGKIQARASEPRRGRIAQLDSADEGNLITLEEAVGLGLTSWDKVRGLARSRTQTNASKVNPPSGGAFPNPSGAKHDALCKPAPYQQDNPHNISGGSHRHSSPQAPIPALPDTIQRVIAVGLLEDGPGHGSSPPLFSEPYLHPNHPLRPGPTPSVDESIHIAPGVACDVAVGAELGLRPQFTLEDQVKLEQAVGDLEREKQQRRDSFFSADSLAESDTTDSLRCSYNLSASTFGVASETAPSKHVSIFKSNESESNGLHRPSTGFSGYLAKSITKERRSRAEDIASHVTSETGNLVPSPGFEEVIPRLTDHSPGVPFSFRSRKQGDQASDSGGKTTSSLSKSIDTDNEAWMRYVFPEEFGRIQDGFHFESSHLLPKSTTSWGEVFPAINKPSCVQHGTSSLWFESEQPGSDPKLFVSPKSIPTAVNTSIFIQSPQHLDHSEPDFLSHLSPMEGHIDERLVNISLYNNAPMTEPGPNTSPAGKLQKSGHPKTSALPRSLVPAKRRAPGPPGGRTSSCWIRSMDCSSAKSLPPPHSQPSFWSLSNTTNAVRDSAETTNPGRSDATRPSQATEFQFRVNEFGKTQNPVRDNSRTGGQGSGTVVHWEDPPAGIFIGSDQLTAAASPFGSYRITRPTIDDYSRRASFQLWSDVSTSSSTHFATLEPVDAPPSTSMPPMSKHRNRDDPAVNIHTRPSRDFIREPTRYPTQIPLWSEG</sequence>
<evidence type="ECO:0000313" key="3">
    <source>
        <dbReference type="Proteomes" id="UP000053789"/>
    </source>
</evidence>
<evidence type="ECO:0000256" key="1">
    <source>
        <dbReference type="SAM" id="MobiDB-lite"/>
    </source>
</evidence>
<feature type="region of interest" description="Disordered" evidence="1">
    <location>
        <begin position="799"/>
        <end position="852"/>
    </location>
</feature>
<keyword evidence="3" id="KW-1185">Reference proteome</keyword>
<feature type="region of interest" description="Disordered" evidence="1">
    <location>
        <begin position="421"/>
        <end position="482"/>
    </location>
</feature>
<feature type="compositionally biased region" description="Low complexity" evidence="1">
    <location>
        <begin position="470"/>
        <end position="482"/>
    </location>
</feature>
<gene>
    <name evidence="2" type="ORF">Z519_04857</name>
</gene>
<dbReference type="EMBL" id="KN846985">
    <property type="protein sequence ID" value="KIW94879.1"/>
    <property type="molecule type" value="Genomic_DNA"/>
</dbReference>
<name>A0A0D2IDN4_CLAB1</name>
<reference evidence="2" key="1">
    <citation type="submission" date="2015-01" db="EMBL/GenBank/DDBJ databases">
        <title>The Genome Sequence of Cladophialophora bantiana CBS 173.52.</title>
        <authorList>
            <consortium name="The Broad Institute Genomics Platform"/>
            <person name="Cuomo C."/>
            <person name="de Hoog S."/>
            <person name="Gorbushina A."/>
            <person name="Stielow B."/>
            <person name="Teixiera M."/>
            <person name="Abouelleil A."/>
            <person name="Chapman S.B."/>
            <person name="Priest M."/>
            <person name="Young S.K."/>
            <person name="Wortman J."/>
            <person name="Nusbaum C."/>
            <person name="Birren B."/>
        </authorList>
    </citation>
    <scope>NUCLEOTIDE SEQUENCE [LARGE SCALE GENOMIC DNA]</scope>
    <source>
        <strain evidence="2">CBS 173.52</strain>
    </source>
</reference>
<feature type="region of interest" description="Disordered" evidence="1">
    <location>
        <begin position="45"/>
        <end position="78"/>
    </location>
</feature>